<organism evidence="7">
    <name type="scientific">termite gut metagenome</name>
    <dbReference type="NCBI Taxonomy" id="433724"/>
    <lineage>
        <taxon>unclassified sequences</taxon>
        <taxon>metagenomes</taxon>
        <taxon>organismal metagenomes</taxon>
    </lineage>
</organism>
<reference evidence="7" key="1">
    <citation type="submission" date="2019-03" db="EMBL/GenBank/DDBJ databases">
        <title>Single cell metagenomics reveals metabolic interactions within the superorganism composed of flagellate Streblomastix strix and complex community of Bacteroidetes bacteria on its surface.</title>
        <authorList>
            <person name="Treitli S.C."/>
            <person name="Kolisko M."/>
            <person name="Husnik F."/>
            <person name="Keeling P."/>
            <person name="Hampl V."/>
        </authorList>
    </citation>
    <scope>NUCLEOTIDE SEQUENCE</scope>
    <source>
        <strain evidence="7">STM</strain>
    </source>
</reference>
<evidence type="ECO:0000313" key="7">
    <source>
        <dbReference type="EMBL" id="KAA6310616.1"/>
    </source>
</evidence>
<dbReference type="GO" id="GO:0009435">
    <property type="term" value="P:NAD+ biosynthetic process"/>
    <property type="evidence" value="ECO:0007669"/>
    <property type="project" value="UniProtKB-UniPathway"/>
</dbReference>
<dbReference type="InterPro" id="IPR003010">
    <property type="entry name" value="C-N_Hydrolase"/>
</dbReference>
<sequence length="351" mass="38972">FAQQLLLEKSEKALIQLLSHTRQFEIITILGMPVTVNATLINAAIVIQKGKIIGVVPKTYLPNYKEFYEQRWFTSAVEIQENKILLCNQNVYFGRNLLFETSDVTFGVEICEDLWAPIPPSSHLALQGAEIIFNLSADNEGTGKYKYLCSLISQQSARCLSGYVFASCGLGESSTDVVFAGNGLVYENGTLLAQSERFSLNEQLIISEIDAERLRTERRVNTTFSANKANNPVSPSPIRIITECTTNKNRELTRTFTPYPFVPSSDDGIDERCKEIFSIQTSGLAQRLTYLNFPKAVVGISGGLDSTLALLVCVKTFDKLSLSRKDILGITMPGFGTTDRTYHNALSLMNF</sequence>
<gene>
    <name evidence="7" type="ORF">EZS27_038109</name>
</gene>
<dbReference type="SUPFAM" id="SSF56317">
    <property type="entry name" value="Carbon-nitrogen hydrolase"/>
    <property type="match status" value="1"/>
</dbReference>
<dbReference type="PANTHER" id="PTHR23090">
    <property type="entry name" value="NH 3 /GLUTAMINE-DEPENDENT NAD + SYNTHETASE"/>
    <property type="match status" value="1"/>
</dbReference>
<feature type="domain" description="CN hydrolase" evidence="6">
    <location>
        <begin position="1"/>
        <end position="211"/>
    </location>
</feature>
<evidence type="ECO:0000256" key="5">
    <source>
        <dbReference type="ARBA" id="ARBA00023027"/>
    </source>
</evidence>
<evidence type="ECO:0000256" key="3">
    <source>
        <dbReference type="ARBA" id="ARBA00022741"/>
    </source>
</evidence>
<comment type="caution">
    <text evidence="7">The sequence shown here is derived from an EMBL/GenBank/DDBJ whole genome shotgun (WGS) entry which is preliminary data.</text>
</comment>
<feature type="non-terminal residue" evidence="7">
    <location>
        <position position="351"/>
    </location>
</feature>
<dbReference type="Gene3D" id="3.60.110.10">
    <property type="entry name" value="Carbon-nitrogen hydrolase"/>
    <property type="match status" value="1"/>
</dbReference>
<dbReference type="EMBL" id="SNRY01007335">
    <property type="protein sequence ID" value="KAA6310616.1"/>
    <property type="molecule type" value="Genomic_DNA"/>
</dbReference>
<dbReference type="AlphaFoldDB" id="A0A5J4PM15"/>
<keyword evidence="2" id="KW-0436">Ligase</keyword>
<dbReference type="InterPro" id="IPR014729">
    <property type="entry name" value="Rossmann-like_a/b/a_fold"/>
</dbReference>
<keyword evidence="5" id="KW-0520">NAD</keyword>
<dbReference type="InterPro" id="IPR022310">
    <property type="entry name" value="NAD/GMP_synthase"/>
</dbReference>
<evidence type="ECO:0000256" key="2">
    <source>
        <dbReference type="ARBA" id="ARBA00022598"/>
    </source>
</evidence>
<dbReference type="Pfam" id="PF02540">
    <property type="entry name" value="NAD_synthase"/>
    <property type="match status" value="1"/>
</dbReference>
<dbReference type="GO" id="GO:0005524">
    <property type="term" value="F:ATP binding"/>
    <property type="evidence" value="ECO:0007669"/>
    <property type="project" value="UniProtKB-KW"/>
</dbReference>
<keyword evidence="3" id="KW-0547">Nucleotide-binding</keyword>
<accession>A0A5J4PM15</accession>
<proteinExistence type="predicted"/>
<dbReference type="InterPro" id="IPR003694">
    <property type="entry name" value="NAD_synthase"/>
</dbReference>
<dbReference type="GO" id="GO:0003952">
    <property type="term" value="F:NAD+ synthase (glutamine-hydrolyzing) activity"/>
    <property type="evidence" value="ECO:0007669"/>
    <property type="project" value="InterPro"/>
</dbReference>
<comment type="pathway">
    <text evidence="1">Cofactor biosynthesis; NAD(+) biosynthesis.</text>
</comment>
<dbReference type="GO" id="GO:0005737">
    <property type="term" value="C:cytoplasm"/>
    <property type="evidence" value="ECO:0007669"/>
    <property type="project" value="InterPro"/>
</dbReference>
<dbReference type="Gene3D" id="3.40.50.620">
    <property type="entry name" value="HUPs"/>
    <property type="match status" value="1"/>
</dbReference>
<dbReference type="InterPro" id="IPR036526">
    <property type="entry name" value="C-N_Hydrolase_sf"/>
</dbReference>
<dbReference type="CDD" id="cd07570">
    <property type="entry name" value="GAT_Gln-NAD-synth"/>
    <property type="match status" value="1"/>
</dbReference>
<protein>
    <recommendedName>
        <fullName evidence="6">CN hydrolase domain-containing protein</fullName>
    </recommendedName>
</protein>
<dbReference type="UniPathway" id="UPA00253"/>
<dbReference type="GO" id="GO:0004359">
    <property type="term" value="F:glutaminase activity"/>
    <property type="evidence" value="ECO:0007669"/>
    <property type="project" value="InterPro"/>
</dbReference>
<dbReference type="PROSITE" id="PS50263">
    <property type="entry name" value="CN_HYDROLASE"/>
    <property type="match status" value="1"/>
</dbReference>
<dbReference type="SUPFAM" id="SSF52402">
    <property type="entry name" value="Adenine nucleotide alpha hydrolases-like"/>
    <property type="match status" value="1"/>
</dbReference>
<dbReference type="Pfam" id="PF00795">
    <property type="entry name" value="CN_hydrolase"/>
    <property type="match status" value="1"/>
</dbReference>
<evidence type="ECO:0000256" key="1">
    <source>
        <dbReference type="ARBA" id="ARBA00004790"/>
    </source>
</evidence>
<feature type="non-terminal residue" evidence="7">
    <location>
        <position position="1"/>
    </location>
</feature>
<name>A0A5J4PM15_9ZZZZ</name>
<evidence type="ECO:0000256" key="4">
    <source>
        <dbReference type="ARBA" id="ARBA00022840"/>
    </source>
</evidence>
<keyword evidence="4" id="KW-0067">ATP-binding</keyword>
<dbReference type="PANTHER" id="PTHR23090:SF9">
    <property type="entry name" value="GLUTAMINE-DEPENDENT NAD(+) SYNTHETASE"/>
    <property type="match status" value="1"/>
</dbReference>
<evidence type="ECO:0000259" key="6">
    <source>
        <dbReference type="PROSITE" id="PS50263"/>
    </source>
</evidence>